<dbReference type="SUPFAM" id="SSF52091">
    <property type="entry name" value="SpoIIaa-like"/>
    <property type="match status" value="1"/>
</dbReference>
<dbReference type="PANTHER" id="PTHR33745">
    <property type="entry name" value="RSBT ANTAGONIST PROTEIN RSBS-RELATED"/>
    <property type="match status" value="1"/>
</dbReference>
<evidence type="ECO:0000313" key="3">
    <source>
        <dbReference type="EMBL" id="CEG21549.1"/>
    </source>
</evidence>
<sequence length="301" mass="34323">MALLRIAGKLNGYNITEAENKMMRDQKLHAFLCSKTEFLTEQWYESLDKTKDGVYGSTDPEMIQQVKAQNHAFHVQFCGMFEKDDTECIEEFQDWIKAIAKDEAHLTTPLEEIIEEFFRTQQQYLELIEEYAEANLDELSVKQIIAWNRGVVETINRIILEYTLQHSLATKNRLNAQREMIVEMSAPVISLAYDIGFLPLVGEIDTYRAHIIFEKALSQCAEQRLNKLFIDLSGVPIIDTMVAHQIFQLIDGLNLIGVETALSGISPDIAQTAVQLGLNFNNVEIHNTLAQAMQLNKLNII</sequence>
<keyword evidence="1" id="KW-0597">Phosphoprotein</keyword>
<dbReference type="InterPro" id="IPR036513">
    <property type="entry name" value="STAS_dom_sf"/>
</dbReference>
<dbReference type="Proteomes" id="UP000043699">
    <property type="component" value="Unassembled WGS sequence"/>
</dbReference>
<proteinExistence type="predicted"/>
<gene>
    <name evidence="3" type="primary">rsbRB_1</name>
    <name evidence="3" type="ORF">BN1080_00460</name>
</gene>
<evidence type="ECO:0000256" key="1">
    <source>
        <dbReference type="ARBA" id="ARBA00022553"/>
    </source>
</evidence>
<dbReference type="PROSITE" id="PS50801">
    <property type="entry name" value="STAS"/>
    <property type="match status" value="1"/>
</dbReference>
<dbReference type="Pfam" id="PF01740">
    <property type="entry name" value="STAS"/>
    <property type="match status" value="1"/>
</dbReference>
<protein>
    <submittedName>
        <fullName evidence="3">RsbT co-antagonist protein RsbRB</fullName>
    </submittedName>
</protein>
<organism evidence="3 4">
    <name type="scientific">Planococcus massiliensis</name>
    <dbReference type="NCBI Taxonomy" id="1499687"/>
    <lineage>
        <taxon>Bacteria</taxon>
        <taxon>Bacillati</taxon>
        <taxon>Bacillota</taxon>
        <taxon>Bacilli</taxon>
        <taxon>Bacillales</taxon>
        <taxon>Caryophanaceae</taxon>
        <taxon>Planococcus</taxon>
    </lineage>
</organism>
<evidence type="ECO:0000313" key="4">
    <source>
        <dbReference type="Proteomes" id="UP000043699"/>
    </source>
</evidence>
<dbReference type="AlphaFoldDB" id="A0A098EGX5"/>
<reference evidence="3 4" key="1">
    <citation type="submission" date="2014-09" db="EMBL/GenBank/DDBJ databases">
        <authorList>
            <person name="Urmite Genomes Urmite Genomes"/>
        </authorList>
    </citation>
    <scope>NUCLEOTIDE SEQUENCE [LARGE SCALE GENOMIC DNA]</scope>
    <source>
        <strain evidence="3 4">ES2</strain>
    </source>
</reference>
<dbReference type="PANTHER" id="PTHR33745:SF3">
    <property type="entry name" value="RSBT CO-ANTAGONIST PROTEIN RSBRC"/>
    <property type="match status" value="1"/>
</dbReference>
<dbReference type="CDD" id="cd07041">
    <property type="entry name" value="STAS_RsbR_RsbS_like"/>
    <property type="match status" value="1"/>
</dbReference>
<dbReference type="STRING" id="1499687.BN1080_00460"/>
<accession>A0A098EGX5</accession>
<feature type="domain" description="STAS" evidence="2">
    <location>
        <begin position="185"/>
        <end position="296"/>
    </location>
</feature>
<keyword evidence="4" id="KW-1185">Reference proteome</keyword>
<dbReference type="Gene3D" id="3.30.750.24">
    <property type="entry name" value="STAS domain"/>
    <property type="match status" value="1"/>
</dbReference>
<name>A0A098EGX5_9BACL</name>
<dbReference type="EMBL" id="CCXS01000001">
    <property type="protein sequence ID" value="CEG21549.1"/>
    <property type="molecule type" value="Genomic_DNA"/>
</dbReference>
<dbReference type="InterPro" id="IPR002645">
    <property type="entry name" value="STAS_dom"/>
</dbReference>
<evidence type="ECO:0000259" key="2">
    <source>
        <dbReference type="PROSITE" id="PS50801"/>
    </source>
</evidence>
<dbReference type="InterPro" id="IPR051932">
    <property type="entry name" value="Bact_StressResp_Reg"/>
</dbReference>